<dbReference type="Gene3D" id="1.25.40.20">
    <property type="entry name" value="Ankyrin repeat-containing domain"/>
    <property type="match status" value="1"/>
</dbReference>
<dbReference type="InterPro" id="IPR036770">
    <property type="entry name" value="Ankyrin_rpt-contain_sf"/>
</dbReference>
<proteinExistence type="predicted"/>
<dbReference type="Proteomes" id="UP001367316">
    <property type="component" value="Unassembled WGS sequence"/>
</dbReference>
<evidence type="ECO:0000313" key="2">
    <source>
        <dbReference type="Proteomes" id="UP001367316"/>
    </source>
</evidence>
<protein>
    <recommendedName>
        <fullName evidence="3">Ankyrin repeat protein</fullName>
    </recommendedName>
</protein>
<evidence type="ECO:0008006" key="3">
    <source>
        <dbReference type="Google" id="ProtNLM"/>
    </source>
</evidence>
<accession>A0ABR1MT72</accession>
<keyword evidence="2" id="KW-1185">Reference proteome</keyword>
<sequence length="516" mass="60116">MSRSTECFAQLFSWYTPRASYGKIKYVIDRSIKVYLRKDFRYRDCTPRKYDLEMLRYLVDHGADMGQIDEHHNTLLHQIVLPEEAMILLDATGYFINHKNDFGWTPMMVLITLAASDAPTMLKIIREANSEGATIGSFDNRGKTALHHLLDSFNGTINIKTDSECQKLDRTFTNPIVARTAILKAALLVQLGAEICQGDACSCHCCHNGCSIFRRFLYRSKPWDCRLKRCRSFTEEMHSLPWLVELFTLLKNLGCVNDGHEIAKEVFRMSAFEMLNMTHTCCGDNFARVRRVQRGNCYTKENWESIMRTFDRPSDFAAVEGEMREIEDEERELAIELDRKCDDFSRCVEAHEADTWIGLLAQRIIAREDVARSEIQPWLSPQYASSYLEKLKKESNILILSELARLYMENPHTSPAGFNIFQGQRHDLDSEDPMRVYRIETYLDIFTDNCGHDYEGLAELLPDPNDRKELARERKEVVEKLTKEVQRLRKTPPKERKWPNIFEEVEEQHVDMKFDI</sequence>
<organism evidence="1 2">
    <name type="scientific">Phyllosticta paracitricarpa</name>
    <dbReference type="NCBI Taxonomy" id="2016321"/>
    <lineage>
        <taxon>Eukaryota</taxon>
        <taxon>Fungi</taxon>
        <taxon>Dikarya</taxon>
        <taxon>Ascomycota</taxon>
        <taxon>Pezizomycotina</taxon>
        <taxon>Dothideomycetes</taxon>
        <taxon>Dothideomycetes incertae sedis</taxon>
        <taxon>Botryosphaeriales</taxon>
        <taxon>Phyllostictaceae</taxon>
        <taxon>Phyllosticta</taxon>
    </lineage>
</organism>
<name>A0ABR1MT72_9PEZI</name>
<reference evidence="1 2" key="1">
    <citation type="submission" date="2024-04" db="EMBL/GenBank/DDBJ databases">
        <title>Phyllosticta paracitricarpa is synonymous to the EU quarantine fungus P. citricarpa based on phylogenomic analyses.</title>
        <authorList>
            <consortium name="Lawrence Berkeley National Laboratory"/>
            <person name="Van ingen-buijs V.A."/>
            <person name="Van westerhoven A.C."/>
            <person name="Haridas S."/>
            <person name="Skiadas P."/>
            <person name="Martin F."/>
            <person name="Groenewald J.Z."/>
            <person name="Crous P.W."/>
            <person name="Seidl M.F."/>
        </authorList>
    </citation>
    <scope>NUCLEOTIDE SEQUENCE [LARGE SCALE GENOMIC DNA]</scope>
    <source>
        <strain evidence="1 2">CBS 141358</strain>
    </source>
</reference>
<gene>
    <name evidence="1" type="ORF">JOL62DRAFT_371683</name>
</gene>
<comment type="caution">
    <text evidence="1">The sequence shown here is derived from an EMBL/GenBank/DDBJ whole genome shotgun (WGS) entry which is preliminary data.</text>
</comment>
<dbReference type="EMBL" id="JBBPBF010000055">
    <property type="protein sequence ID" value="KAK7606124.1"/>
    <property type="molecule type" value="Genomic_DNA"/>
</dbReference>
<evidence type="ECO:0000313" key="1">
    <source>
        <dbReference type="EMBL" id="KAK7606124.1"/>
    </source>
</evidence>
<dbReference type="SUPFAM" id="SSF48403">
    <property type="entry name" value="Ankyrin repeat"/>
    <property type="match status" value="1"/>
</dbReference>